<sequence>MLKFEIPNRETIQAEYLVLDYNGTLAIDGKLLPGIKEKLNSLADDIKIYVVTGDNFGNARESLKEVRCECIIVQEKIQQQYKKEFVTKLNAAKVIAIGNGLNDALMLKEAALSMIVLQKEGASVKTLINADMVFSSVIDILDALDNPLRIAATLRS</sequence>
<evidence type="ECO:0000313" key="2">
    <source>
        <dbReference type="Proteomes" id="UP000356253"/>
    </source>
</evidence>
<gene>
    <name evidence="1" type="ORF">FVB9532_01512</name>
</gene>
<evidence type="ECO:0000313" key="1">
    <source>
        <dbReference type="EMBL" id="VVV00247.1"/>
    </source>
</evidence>
<keyword evidence="2" id="KW-1185">Reference proteome</keyword>
<protein>
    <submittedName>
        <fullName evidence="1">Uncharacterized protein</fullName>
    </submittedName>
</protein>
<comment type="caution">
    <text evidence="1">The sequence shown here is derived from an EMBL/GenBank/DDBJ whole genome shotgun (WGS) entry which is preliminary data.</text>
</comment>
<reference evidence="1" key="1">
    <citation type="submission" date="2019-09" db="EMBL/GenBank/DDBJ databases">
        <authorList>
            <person name="Rodrigo-Torres L."/>
            <person name="Arahal R. D."/>
            <person name="Lucena T."/>
        </authorList>
    </citation>
    <scope>NUCLEOTIDE SEQUENCE</scope>
    <source>
        <strain evidence="1">ISS653</strain>
    </source>
</reference>
<dbReference type="EMBL" id="CABVMM010000005">
    <property type="protein sequence ID" value="VVV00247.1"/>
    <property type="molecule type" value="Genomic_DNA"/>
</dbReference>
<proteinExistence type="predicted"/>
<name>A0AC61Y6X1_9FLAO</name>
<dbReference type="Proteomes" id="UP000356253">
    <property type="component" value="Unassembled WGS sequence"/>
</dbReference>
<accession>A0AC61Y6X1</accession>
<organism evidence="1 2">
    <name type="scientific">Mesonia oceanica</name>
    <dbReference type="NCBI Taxonomy" id="2687242"/>
    <lineage>
        <taxon>Bacteria</taxon>
        <taxon>Pseudomonadati</taxon>
        <taxon>Bacteroidota</taxon>
        <taxon>Flavobacteriia</taxon>
        <taxon>Flavobacteriales</taxon>
        <taxon>Flavobacteriaceae</taxon>
        <taxon>Mesonia</taxon>
    </lineage>
</organism>